<sequence length="482" mass="53427">MPSTKSIVFINSETNNMQKQREHWSSHLGFILAAAGSAIGLGTLWKFPYVTGENGGGLFVFIYILCTFFIGVPVFIAELILGRKAQRGAVGIFASLANNSAAWKTVGWLGVASSFLIMSFYSILAGWGLNYIFMSLSQFYKDRTAQEISGVFDILASSADITLFWHFLFTALTAAVVYRGIRQGIEYWSRFMTIGLLIILLSMCVYAFTLPGFREGVNFIFYPDLSRFKPSAAIDALGLSFFTLSLGQGIMLTYGSYMRRGDNIPKTAVIIGVMIVLISLLAGLMIFPIIFSFGFAPEAGPGLVFKTLPVLFAQLPGALFISTAFFVLFVFTALTSAVALIEVVTANFTDLLGWSRQKAVLIVSISCFIFGIPSALSNTNTLFANWPAIYGKTFFQTIDDLVTLWFLPIGGLLVSIFTGWVLDKELAKEEFSSGTTMRWLWHPWIFFIRWVAPIAIVFIILQQSGLIDIDTYFSQRKVISHL</sequence>
<feature type="transmembrane region" description="Helical" evidence="7">
    <location>
        <begin position="27"/>
        <end position="45"/>
    </location>
</feature>
<feature type="transmembrane region" description="Helical" evidence="7">
    <location>
        <begin position="233"/>
        <end position="257"/>
    </location>
</feature>
<dbReference type="PANTHER" id="PTHR42948">
    <property type="entry name" value="TRANSPORTER"/>
    <property type="match status" value="1"/>
</dbReference>
<evidence type="ECO:0000256" key="1">
    <source>
        <dbReference type="ARBA" id="ARBA00004141"/>
    </source>
</evidence>
<reference evidence="8 9" key="1">
    <citation type="journal article" date="2014" name="Mol. Biol. Evol.">
        <title>Massive expansion of Ubiquitination-related gene families within the Chlamydiae.</title>
        <authorList>
            <person name="Domman D."/>
            <person name="Collingro A."/>
            <person name="Lagkouvardos I."/>
            <person name="Gehre L."/>
            <person name="Weinmaier T."/>
            <person name="Rattei T."/>
            <person name="Subtil A."/>
            <person name="Horn M."/>
        </authorList>
    </citation>
    <scope>NUCLEOTIDE SEQUENCE [LARGE SCALE GENOMIC DNA]</scope>
    <source>
        <strain evidence="8 9">EI2</strain>
    </source>
</reference>
<keyword evidence="2 6" id="KW-0813">Transport</keyword>
<accession>A0A0C1H0L6</accession>
<feature type="transmembrane region" description="Helical" evidence="7">
    <location>
        <begin position="359"/>
        <end position="376"/>
    </location>
</feature>
<feature type="transmembrane region" description="Helical" evidence="7">
    <location>
        <begin position="101"/>
        <end position="124"/>
    </location>
</feature>
<comment type="subcellular location">
    <subcellularLocation>
        <location evidence="1">Membrane</location>
        <topology evidence="1">Multi-pass membrane protein</topology>
    </subcellularLocation>
</comment>
<dbReference type="NCBIfam" id="NF037979">
    <property type="entry name" value="Na_transp"/>
    <property type="match status" value="1"/>
</dbReference>
<feature type="transmembrane region" description="Helical" evidence="7">
    <location>
        <begin position="193"/>
        <end position="213"/>
    </location>
</feature>
<gene>
    <name evidence="8" type="primary">yhdH</name>
    <name evidence="8" type="ORF">DB44_DZ00070</name>
</gene>
<evidence type="ECO:0000256" key="6">
    <source>
        <dbReference type="RuleBase" id="RU003732"/>
    </source>
</evidence>
<dbReference type="PANTHER" id="PTHR42948:SF1">
    <property type="entry name" value="TRANSPORTER"/>
    <property type="match status" value="1"/>
</dbReference>
<keyword evidence="3 6" id="KW-0812">Transmembrane</keyword>
<dbReference type="PROSITE" id="PS00610">
    <property type="entry name" value="NA_NEUROTRAN_SYMP_1"/>
    <property type="match status" value="1"/>
</dbReference>
<evidence type="ECO:0000256" key="2">
    <source>
        <dbReference type="ARBA" id="ARBA00022448"/>
    </source>
</evidence>
<evidence type="ECO:0000256" key="4">
    <source>
        <dbReference type="ARBA" id="ARBA00022989"/>
    </source>
</evidence>
<feature type="transmembrane region" description="Helical" evidence="7">
    <location>
        <begin position="443"/>
        <end position="461"/>
    </location>
</feature>
<keyword evidence="4 7" id="KW-1133">Transmembrane helix</keyword>
<keyword evidence="5 7" id="KW-0472">Membrane</keyword>
<feature type="transmembrane region" description="Helical" evidence="7">
    <location>
        <begin position="315"/>
        <end position="338"/>
    </location>
</feature>
<feature type="transmembrane region" description="Helical" evidence="7">
    <location>
        <begin position="402"/>
        <end position="422"/>
    </location>
</feature>
<proteinExistence type="inferred from homology"/>
<dbReference type="SUPFAM" id="SSF161070">
    <property type="entry name" value="SNF-like"/>
    <property type="match status" value="1"/>
</dbReference>
<organism evidence="8 9">
    <name type="scientific">Candidatus Protochlamydia amoebophila</name>
    <dbReference type="NCBI Taxonomy" id="362787"/>
    <lineage>
        <taxon>Bacteria</taxon>
        <taxon>Pseudomonadati</taxon>
        <taxon>Chlamydiota</taxon>
        <taxon>Chlamydiia</taxon>
        <taxon>Parachlamydiales</taxon>
        <taxon>Parachlamydiaceae</taxon>
        <taxon>Candidatus Protochlamydia</taxon>
    </lineage>
</organism>
<evidence type="ECO:0000256" key="7">
    <source>
        <dbReference type="SAM" id="Phobius"/>
    </source>
</evidence>
<protein>
    <recommendedName>
        <fullName evidence="6">Transporter</fullName>
    </recommendedName>
</protein>
<keyword evidence="6" id="KW-0769">Symport</keyword>
<feature type="transmembrane region" description="Helical" evidence="7">
    <location>
        <begin position="163"/>
        <end position="181"/>
    </location>
</feature>
<dbReference type="CDD" id="cd10336">
    <property type="entry name" value="SLC6sbd_Tyt1-Like"/>
    <property type="match status" value="1"/>
</dbReference>
<dbReference type="InterPro" id="IPR000175">
    <property type="entry name" value="Na/ntran_symport"/>
</dbReference>
<comment type="similarity">
    <text evidence="6">Belongs to the sodium:neurotransmitter symporter (SNF) (TC 2.A.22) family.</text>
</comment>
<dbReference type="PATRIC" id="fig|362787.3.peg.1543"/>
<evidence type="ECO:0000313" key="8">
    <source>
        <dbReference type="EMBL" id="KIC71294.1"/>
    </source>
</evidence>
<feature type="transmembrane region" description="Helical" evidence="7">
    <location>
        <begin position="57"/>
        <end position="81"/>
    </location>
</feature>
<dbReference type="PRINTS" id="PR00176">
    <property type="entry name" value="NANEUSMPORT"/>
</dbReference>
<comment type="caution">
    <text evidence="8">The sequence shown here is derived from an EMBL/GenBank/DDBJ whole genome shotgun (WGS) entry which is preliminary data.</text>
</comment>
<feature type="transmembrane region" description="Helical" evidence="7">
    <location>
        <begin position="269"/>
        <end position="295"/>
    </location>
</feature>
<dbReference type="AlphaFoldDB" id="A0A0C1H0L6"/>
<evidence type="ECO:0000313" key="9">
    <source>
        <dbReference type="Proteomes" id="UP000031465"/>
    </source>
</evidence>
<evidence type="ECO:0000256" key="3">
    <source>
        <dbReference type="ARBA" id="ARBA00022692"/>
    </source>
</evidence>
<dbReference type="PROSITE" id="PS50267">
    <property type="entry name" value="NA_NEUROTRAN_SYMP_3"/>
    <property type="match status" value="1"/>
</dbReference>
<dbReference type="Pfam" id="PF00209">
    <property type="entry name" value="SNF"/>
    <property type="match status" value="2"/>
</dbReference>
<name>A0A0C1H0L6_9BACT</name>
<dbReference type="GO" id="GO:0015293">
    <property type="term" value="F:symporter activity"/>
    <property type="evidence" value="ECO:0007669"/>
    <property type="project" value="UniProtKB-KW"/>
</dbReference>
<dbReference type="InterPro" id="IPR047218">
    <property type="entry name" value="YocR/YhdH-like"/>
</dbReference>
<dbReference type="Proteomes" id="UP000031465">
    <property type="component" value="Unassembled WGS sequence"/>
</dbReference>
<dbReference type="GO" id="GO:0016020">
    <property type="term" value="C:membrane"/>
    <property type="evidence" value="ECO:0007669"/>
    <property type="project" value="UniProtKB-SubCell"/>
</dbReference>
<dbReference type="InterPro" id="IPR037272">
    <property type="entry name" value="SNS_sf"/>
</dbReference>
<dbReference type="EMBL" id="JSAN01000098">
    <property type="protein sequence ID" value="KIC71294.1"/>
    <property type="molecule type" value="Genomic_DNA"/>
</dbReference>
<evidence type="ECO:0000256" key="5">
    <source>
        <dbReference type="ARBA" id="ARBA00023136"/>
    </source>
</evidence>